<reference evidence="2" key="1">
    <citation type="submission" date="2021-03" db="EMBL/GenBank/DDBJ databases">
        <title>Actinotalea soli sp. nov., isolated from soil.</title>
        <authorList>
            <person name="Ping W."/>
            <person name="Zhang J."/>
        </authorList>
    </citation>
    <scope>NUCLEOTIDE SEQUENCE</scope>
    <source>
        <strain evidence="2">BY-33</strain>
    </source>
</reference>
<gene>
    <name evidence="2" type="ORF">J4G33_09695</name>
</gene>
<evidence type="ECO:0008006" key="4">
    <source>
        <dbReference type="Google" id="ProtNLM"/>
    </source>
</evidence>
<evidence type="ECO:0000313" key="3">
    <source>
        <dbReference type="Proteomes" id="UP000664209"/>
    </source>
</evidence>
<sequence>MDTRSVLARTAVGAAGGLLLVGVGGAAMADELGQDEVDVNVEIEELAPAGELAMTVASDSATLTEVDSGELDVREFRGVLPTVTVTDDREEVPDQSYWYVVGQSSAFTGAGGESIAAGHLGWTPRLLTEADGEVAEGEQVNTVLDETAPNVGLVSEELLALALDAGEARPVGTWEANADLFLKTPVDVTPGSYSATLTLTLWDDVW</sequence>
<keyword evidence="3" id="KW-1185">Reference proteome</keyword>
<name>A0A939LS64_9CELL</name>
<evidence type="ECO:0000313" key="2">
    <source>
        <dbReference type="EMBL" id="MBO1752075.1"/>
    </source>
</evidence>
<protein>
    <recommendedName>
        <fullName evidence="4">WxL domain-containing protein</fullName>
    </recommendedName>
</protein>
<accession>A0A939LS64</accession>
<dbReference type="RefSeq" id="WP_208055761.1">
    <property type="nucleotide sequence ID" value="NZ_JAGEMK010000004.1"/>
</dbReference>
<feature type="signal peptide" evidence="1">
    <location>
        <begin position="1"/>
        <end position="29"/>
    </location>
</feature>
<dbReference type="AlphaFoldDB" id="A0A939LS64"/>
<organism evidence="2 3">
    <name type="scientific">Actinotalea soli</name>
    <dbReference type="NCBI Taxonomy" id="2819234"/>
    <lineage>
        <taxon>Bacteria</taxon>
        <taxon>Bacillati</taxon>
        <taxon>Actinomycetota</taxon>
        <taxon>Actinomycetes</taxon>
        <taxon>Micrococcales</taxon>
        <taxon>Cellulomonadaceae</taxon>
        <taxon>Actinotalea</taxon>
    </lineage>
</organism>
<evidence type="ECO:0000256" key="1">
    <source>
        <dbReference type="SAM" id="SignalP"/>
    </source>
</evidence>
<keyword evidence="1" id="KW-0732">Signal</keyword>
<dbReference type="Proteomes" id="UP000664209">
    <property type="component" value="Unassembled WGS sequence"/>
</dbReference>
<dbReference type="EMBL" id="JAGEMK010000004">
    <property type="protein sequence ID" value="MBO1752075.1"/>
    <property type="molecule type" value="Genomic_DNA"/>
</dbReference>
<feature type="chain" id="PRO_5037383211" description="WxL domain-containing protein" evidence="1">
    <location>
        <begin position="30"/>
        <end position="206"/>
    </location>
</feature>
<proteinExistence type="predicted"/>
<comment type="caution">
    <text evidence="2">The sequence shown here is derived from an EMBL/GenBank/DDBJ whole genome shotgun (WGS) entry which is preliminary data.</text>
</comment>